<reference evidence="3" key="2">
    <citation type="submission" date="2017-05" db="EMBL/GenBank/DDBJ databases">
        <title>Improved OligoMM genomes.</title>
        <authorList>
            <person name="Garzetti D."/>
        </authorList>
    </citation>
    <scope>NUCLEOTIDE SEQUENCE [LARGE SCALE GENOMIC DNA]</scope>
    <source>
        <strain evidence="3">KB18</strain>
    </source>
</reference>
<dbReference type="AlphaFoldDB" id="A0A1Z2XP12"/>
<evidence type="ECO:0000313" key="3">
    <source>
        <dbReference type="Proteomes" id="UP000196710"/>
    </source>
</evidence>
<gene>
    <name evidence="1" type="ORF">ADH66_05535</name>
    <name evidence="2" type="ORF">I5Q82_15615</name>
</gene>
<sequence>MRRIISPDEREPEFDYSDFFLNIVVEKAGRQKAYAYWWRSYPYYWSVWSRLKNGSVCYSDTYVYTENLPEVFGERYCHVDLQAGLKDLLRPINFAGLLWNLQIIPQAEYLFKLGLPGLAAGLSPKKSGAVSFSELTGVSKQYLPVLRETQAVENEINLLAVSPKWVPFEVFRELCALNLDITSLTTMQGIMEYNSLGRVLRYLQGQKKITKSYANLLGLYRDYLDTARNMGCNLKKKAVLEPRDLKTQHDLLSEQLAAQKTEKENLLLSRAIENGLYEWAQEYASKDYCIVYPQTKNDFINEGRSLHHCVGNAGYYDRHVLGRSMVFFIRRAGQPEKPFFTTEIDMDAGRIKQLYGFSDCSAPKEVRGFVEGFV</sequence>
<evidence type="ECO:0000313" key="4">
    <source>
        <dbReference type="Proteomes" id="UP000596035"/>
    </source>
</evidence>
<name>A0A1Z2XP12_9FIRM</name>
<protein>
    <submittedName>
        <fullName evidence="2">PcfJ domain-containing protein</fullName>
    </submittedName>
</protein>
<dbReference type="EMBL" id="CP065321">
    <property type="protein sequence ID" value="QQR29453.1"/>
    <property type="molecule type" value="Genomic_DNA"/>
</dbReference>
<dbReference type="RefSeq" id="WP_066534638.1">
    <property type="nucleotide sequence ID" value="NZ_CP021422.1"/>
</dbReference>
<keyword evidence="3" id="KW-1185">Reference proteome</keyword>
<dbReference type="EMBL" id="CP021422">
    <property type="protein sequence ID" value="ASB40167.1"/>
    <property type="molecule type" value="Genomic_DNA"/>
</dbReference>
<dbReference type="Proteomes" id="UP000596035">
    <property type="component" value="Chromosome"/>
</dbReference>
<dbReference type="Proteomes" id="UP000196710">
    <property type="component" value="Chromosome"/>
</dbReference>
<proteinExistence type="predicted"/>
<evidence type="ECO:0000313" key="1">
    <source>
        <dbReference type="EMBL" id="ASB40167.1"/>
    </source>
</evidence>
<accession>A0A1Z2XP12</accession>
<organism evidence="2 4">
    <name type="scientific">Acutalibacter muris</name>
    <dbReference type="NCBI Taxonomy" id="1796620"/>
    <lineage>
        <taxon>Bacteria</taxon>
        <taxon>Bacillati</taxon>
        <taxon>Bacillota</taxon>
        <taxon>Clostridia</taxon>
        <taxon>Eubacteriales</taxon>
        <taxon>Acutalibacteraceae</taxon>
        <taxon>Acutalibacter</taxon>
    </lineage>
</organism>
<evidence type="ECO:0000313" key="2">
    <source>
        <dbReference type="EMBL" id="QQR29453.1"/>
    </source>
</evidence>
<reference evidence="2 4" key="3">
    <citation type="submission" date="2020-11" db="EMBL/GenBank/DDBJ databases">
        <title>Closed and high quality bacterial genomes of the OMM12 community.</title>
        <authorList>
            <person name="Marbouty M."/>
            <person name="Lamy-Besnier Q."/>
            <person name="Debarbieux L."/>
            <person name="Koszul R."/>
        </authorList>
    </citation>
    <scope>NUCLEOTIDE SEQUENCE [LARGE SCALE GENOMIC DNA]</scope>
    <source>
        <strain evidence="2 4">KB18</strain>
    </source>
</reference>
<dbReference type="KEGG" id="amur:ADH66_05535"/>
<reference evidence="1" key="1">
    <citation type="journal article" date="2017" name="Genome Announc.">
        <title>High-Quality Whole-Genome Sequences of the Oligo-Mouse-Microbiota Bacterial Community.</title>
        <authorList>
            <person name="Garzetti D."/>
            <person name="Brugiroux S."/>
            <person name="Bunk B."/>
            <person name="Pukall R."/>
            <person name="McCoy K.D."/>
            <person name="Macpherson A.J."/>
            <person name="Stecher B."/>
        </authorList>
    </citation>
    <scope>NUCLEOTIDE SEQUENCE</scope>
    <source>
        <strain evidence="1">KB18</strain>
    </source>
</reference>
<dbReference type="Pfam" id="PF14284">
    <property type="entry name" value="PcfJ"/>
    <property type="match status" value="1"/>
</dbReference>
<dbReference type="InterPro" id="IPR025586">
    <property type="entry name" value="PcfJ"/>
</dbReference>